<protein>
    <submittedName>
        <fullName evidence="1">Uncharacterized protein</fullName>
    </submittedName>
</protein>
<sequence>MKHLLRRLLGDLGKLTMSDKYPSAAISSLDQEAYDRGWQDYDQCIKANPYAPGSIEHFSWEIGQKDADRHDRSLW</sequence>
<dbReference type="GeneID" id="71056058"/>
<keyword evidence="2" id="KW-1185">Reference proteome</keyword>
<reference evidence="1 2" key="1">
    <citation type="submission" date="2017-11" db="EMBL/GenBank/DDBJ databases">
        <authorList>
            <person name="Seth-Smith MB H."/>
        </authorList>
    </citation>
    <scope>NUCLEOTIDE SEQUENCE [LARGE SCALE GENOMIC DNA]</scope>
    <source>
        <strain evidence="1">E</strain>
    </source>
</reference>
<dbReference type="EMBL" id="LR025743">
    <property type="protein sequence ID" value="VBB13427.1"/>
    <property type="molecule type" value="Genomic_DNA"/>
</dbReference>
<gene>
    <name evidence="1" type="ORF">BSTAB16_3612</name>
</gene>
<name>A0AAJ5T5F0_9BURK</name>
<evidence type="ECO:0000313" key="2">
    <source>
        <dbReference type="Proteomes" id="UP000268684"/>
    </source>
</evidence>
<dbReference type="RefSeq" id="WP_122169278.1">
    <property type="nucleotide sequence ID" value="NZ_LR025743.1"/>
</dbReference>
<proteinExistence type="predicted"/>
<dbReference type="AlphaFoldDB" id="A0AAJ5T5F0"/>
<evidence type="ECO:0000313" key="1">
    <source>
        <dbReference type="EMBL" id="VBB13427.1"/>
    </source>
</evidence>
<organism evidence="1 2">
    <name type="scientific">Burkholderia stabilis</name>
    <dbReference type="NCBI Taxonomy" id="95485"/>
    <lineage>
        <taxon>Bacteria</taxon>
        <taxon>Pseudomonadati</taxon>
        <taxon>Pseudomonadota</taxon>
        <taxon>Betaproteobacteria</taxon>
        <taxon>Burkholderiales</taxon>
        <taxon>Burkholderiaceae</taxon>
        <taxon>Burkholderia</taxon>
        <taxon>Burkholderia cepacia complex</taxon>
    </lineage>
</organism>
<dbReference type="Proteomes" id="UP000268684">
    <property type="component" value="Chromosome II"/>
</dbReference>
<accession>A0AAJ5T5F0</accession>